<dbReference type="EMBL" id="LKMD01000100">
    <property type="protein sequence ID" value="PIB02002.1"/>
    <property type="molecule type" value="Genomic_DNA"/>
</dbReference>
<sequence>MWWHLDQKSWLLAEGTWKCRTLGTNQSESSSMRRASKRFALG</sequence>
<evidence type="ECO:0000313" key="1">
    <source>
        <dbReference type="EMBL" id="PIB02002.1"/>
    </source>
</evidence>
<dbReference type="AlphaFoldDB" id="A0A2G5IBC6"/>
<protein>
    <submittedName>
        <fullName evidence="1">Uncharacterized protein</fullName>
    </submittedName>
</protein>
<dbReference type="Proteomes" id="UP000230605">
    <property type="component" value="Chromosome 1"/>
</dbReference>
<accession>A0A2G5IBC6</accession>
<organism evidence="1 2">
    <name type="scientific">Cercospora beticola</name>
    <name type="common">Sugarbeet leaf spot fungus</name>
    <dbReference type="NCBI Taxonomy" id="122368"/>
    <lineage>
        <taxon>Eukaryota</taxon>
        <taxon>Fungi</taxon>
        <taxon>Dikarya</taxon>
        <taxon>Ascomycota</taxon>
        <taxon>Pezizomycotina</taxon>
        <taxon>Dothideomycetes</taxon>
        <taxon>Dothideomycetidae</taxon>
        <taxon>Mycosphaerellales</taxon>
        <taxon>Mycosphaerellaceae</taxon>
        <taxon>Cercospora</taxon>
    </lineage>
</organism>
<comment type="caution">
    <text evidence="1">The sequence shown here is derived from an EMBL/GenBank/DDBJ whole genome shotgun (WGS) entry which is preliminary data.</text>
</comment>
<gene>
    <name evidence="1" type="ORF">CB0940_02153</name>
</gene>
<proteinExistence type="predicted"/>
<name>A0A2G5IBC6_CERBT</name>
<reference evidence="1 2" key="1">
    <citation type="submission" date="2015-10" db="EMBL/GenBank/DDBJ databases">
        <title>The cercosporin biosynthetic gene cluster was horizontally transferred to several fungal lineages and shown to be expanded in Cercospora beticola based on microsynteny with recipient genomes.</title>
        <authorList>
            <person name="De Jonge R."/>
            <person name="Ebert M.K."/>
            <person name="Suttle J.C."/>
            <person name="Jurick Ii W.M."/>
            <person name="Secor G.A."/>
            <person name="Thomma B.P."/>
            <person name="Van De Peer Y."/>
            <person name="Bolton M.D."/>
        </authorList>
    </citation>
    <scope>NUCLEOTIDE SEQUENCE [LARGE SCALE GENOMIC DNA]</scope>
    <source>
        <strain evidence="1 2">09-40</strain>
    </source>
</reference>
<evidence type="ECO:0000313" key="2">
    <source>
        <dbReference type="Proteomes" id="UP000230605"/>
    </source>
</evidence>